<keyword evidence="9" id="KW-0325">Glycoprotein</keyword>
<dbReference type="SMART" id="SM00136">
    <property type="entry name" value="LamNT"/>
    <property type="match status" value="1"/>
</dbReference>
<protein>
    <submittedName>
        <fullName evidence="19">Laminin alpha</fullName>
    </submittedName>
</protein>
<feature type="domain" description="Laminin EGF-like" evidence="16">
    <location>
        <begin position="1549"/>
        <end position="1599"/>
    </location>
</feature>
<feature type="disulfide bond" evidence="11">
    <location>
        <begin position="514"/>
        <end position="526"/>
    </location>
</feature>
<keyword evidence="10 11" id="KW-0424">Laminin EGF-like domain</keyword>
<feature type="domain" description="Laminin EGF-like" evidence="16">
    <location>
        <begin position="1410"/>
        <end position="1455"/>
    </location>
</feature>
<dbReference type="PROSITE" id="PS01248">
    <property type="entry name" value="EGF_LAM_1"/>
    <property type="match status" value="6"/>
</dbReference>
<feature type="compositionally biased region" description="Polar residues" evidence="13">
    <location>
        <begin position="3320"/>
        <end position="3330"/>
    </location>
</feature>
<dbReference type="Pfam" id="PF00053">
    <property type="entry name" value="EGF_laminin"/>
    <property type="match status" value="18"/>
</dbReference>
<feature type="disulfide bond" evidence="11">
    <location>
        <begin position="627"/>
        <end position="636"/>
    </location>
</feature>
<feature type="disulfide bond" evidence="11">
    <location>
        <begin position="2084"/>
        <end position="2096"/>
    </location>
</feature>
<evidence type="ECO:0000256" key="9">
    <source>
        <dbReference type="ARBA" id="ARBA00023180"/>
    </source>
</evidence>
<feature type="coiled-coil region" evidence="12">
    <location>
        <begin position="2655"/>
        <end position="2689"/>
    </location>
</feature>
<feature type="domain" description="Laminin EGF-like" evidence="16">
    <location>
        <begin position="1990"/>
        <end position="2036"/>
    </location>
</feature>
<evidence type="ECO:0000256" key="3">
    <source>
        <dbReference type="ARBA" id="ARBA00022530"/>
    </source>
</evidence>
<dbReference type="Pfam" id="PF24973">
    <property type="entry name" value="EGF_LMN_ATRN"/>
    <property type="match status" value="2"/>
</dbReference>
<feature type="disulfide bond" evidence="11">
    <location>
        <begin position="560"/>
        <end position="572"/>
    </location>
</feature>
<feature type="domain" description="Laminin G" evidence="15">
    <location>
        <begin position="3499"/>
        <end position="3677"/>
    </location>
</feature>
<feature type="chain" id="PRO_5016641455" evidence="14">
    <location>
        <begin position="20"/>
        <end position="3680"/>
    </location>
</feature>
<dbReference type="SMART" id="SM00181">
    <property type="entry name" value="EGF"/>
    <property type="match status" value="13"/>
</dbReference>
<feature type="domain" description="Laminin EGF-like" evidence="16">
    <location>
        <begin position="1829"/>
        <end position="1878"/>
    </location>
</feature>
<feature type="coiled-coil region" evidence="12">
    <location>
        <begin position="2380"/>
        <end position="2421"/>
    </location>
</feature>
<keyword evidence="5" id="KW-0677">Repeat</keyword>
<dbReference type="Pfam" id="PF00052">
    <property type="entry name" value="Laminin_B"/>
    <property type="match status" value="1"/>
</dbReference>
<organism evidence="19">
    <name type="scientific">Anisakis simplex</name>
    <name type="common">Herring worm</name>
    <dbReference type="NCBI Taxonomy" id="6269"/>
    <lineage>
        <taxon>Eukaryota</taxon>
        <taxon>Metazoa</taxon>
        <taxon>Ecdysozoa</taxon>
        <taxon>Nematoda</taxon>
        <taxon>Chromadorea</taxon>
        <taxon>Rhabditida</taxon>
        <taxon>Spirurina</taxon>
        <taxon>Ascaridomorpha</taxon>
        <taxon>Ascaridoidea</taxon>
        <taxon>Anisakidae</taxon>
        <taxon>Anisakis</taxon>
        <taxon>Anisakis simplex complex</taxon>
    </lineage>
</organism>
<dbReference type="CDD" id="cd00055">
    <property type="entry name" value="EGF_Lam"/>
    <property type="match status" value="21"/>
</dbReference>
<dbReference type="FunFam" id="2.10.25.10:FF:000106">
    <property type="entry name" value="Heparan sulfate proteoglycan 2"/>
    <property type="match status" value="1"/>
</dbReference>
<feature type="disulfide bond" evidence="11">
    <location>
        <begin position="1961"/>
        <end position="1970"/>
    </location>
</feature>
<dbReference type="FunFam" id="2.10.25.10:FF:000407">
    <property type="entry name" value="Laminin subunit alpha-3"/>
    <property type="match status" value="1"/>
</dbReference>
<dbReference type="GO" id="GO:0005604">
    <property type="term" value="C:basement membrane"/>
    <property type="evidence" value="ECO:0007669"/>
    <property type="project" value="UniProtKB-SubCell"/>
</dbReference>
<feature type="disulfide bond" evidence="11">
    <location>
        <begin position="1570"/>
        <end position="1579"/>
    </location>
</feature>
<dbReference type="GO" id="GO:0009887">
    <property type="term" value="P:animal organ morphogenesis"/>
    <property type="evidence" value="ECO:0007669"/>
    <property type="project" value="TreeGrafter"/>
</dbReference>
<dbReference type="Gene3D" id="2.60.120.260">
    <property type="entry name" value="Galactose-binding domain-like"/>
    <property type="match status" value="1"/>
</dbReference>
<accession>A0A346RVK8</accession>
<dbReference type="GO" id="GO:0061564">
    <property type="term" value="P:axon development"/>
    <property type="evidence" value="ECO:0007669"/>
    <property type="project" value="UniProtKB-ARBA"/>
</dbReference>
<feature type="domain" description="Laminin EGF-like" evidence="16">
    <location>
        <begin position="2037"/>
        <end position="2083"/>
    </location>
</feature>
<feature type="disulfide bond" evidence="11">
    <location>
        <begin position="606"/>
        <end position="618"/>
    </location>
</feature>
<dbReference type="SMART" id="SM00180">
    <property type="entry name" value="EGF_Lam"/>
    <property type="match status" value="21"/>
</dbReference>
<feature type="domain" description="Laminin IV type A" evidence="17">
    <location>
        <begin position="1621"/>
        <end position="1795"/>
    </location>
</feature>
<dbReference type="InterPro" id="IPR000742">
    <property type="entry name" value="EGF"/>
</dbReference>
<keyword evidence="7 12" id="KW-0175">Coiled coil</keyword>
<feature type="domain" description="Laminin EGF-like" evidence="16">
    <location>
        <begin position="752"/>
        <end position="804"/>
    </location>
</feature>
<dbReference type="GO" id="GO:0071711">
    <property type="term" value="P:basement membrane organization"/>
    <property type="evidence" value="ECO:0007669"/>
    <property type="project" value="UniProtKB-ARBA"/>
</dbReference>
<dbReference type="InterPro" id="IPR002049">
    <property type="entry name" value="LE_dom"/>
</dbReference>
<feature type="disulfide bond" evidence="11">
    <location>
        <begin position="2086"/>
        <end position="2103"/>
    </location>
</feature>
<feature type="domain" description="Laminin G" evidence="15">
    <location>
        <begin position="3075"/>
        <end position="3238"/>
    </location>
</feature>
<keyword evidence="3" id="KW-0272">Extracellular matrix</keyword>
<dbReference type="PANTHER" id="PTHR10574:SF406">
    <property type="entry name" value="LAMININ SUBUNIT ALPHA 5"/>
    <property type="match status" value="1"/>
</dbReference>
<feature type="disulfide bond" evidence="11">
    <location>
        <begin position="1412"/>
        <end position="1429"/>
    </location>
</feature>
<dbReference type="GO" id="GO:0009888">
    <property type="term" value="P:tissue development"/>
    <property type="evidence" value="ECO:0007669"/>
    <property type="project" value="TreeGrafter"/>
</dbReference>
<feature type="disulfide bond" evidence="11">
    <location>
        <begin position="1410"/>
        <end position="1422"/>
    </location>
</feature>
<dbReference type="InterPro" id="IPR001791">
    <property type="entry name" value="Laminin_G"/>
</dbReference>
<evidence type="ECO:0000259" key="17">
    <source>
        <dbReference type="PROSITE" id="PS51115"/>
    </source>
</evidence>
<feature type="disulfide bond" evidence="11">
    <location>
        <begin position="1431"/>
        <end position="1440"/>
    </location>
</feature>
<feature type="disulfide bond" evidence="11">
    <location>
        <begin position="608"/>
        <end position="625"/>
    </location>
</feature>
<evidence type="ECO:0000256" key="6">
    <source>
        <dbReference type="ARBA" id="ARBA00022869"/>
    </source>
</evidence>
<evidence type="ECO:0000256" key="10">
    <source>
        <dbReference type="ARBA" id="ARBA00023292"/>
    </source>
</evidence>
<feature type="disulfide bond" evidence="11">
    <location>
        <begin position="1973"/>
        <end position="1987"/>
    </location>
</feature>
<feature type="disulfide bond" evidence="11">
    <location>
        <begin position="1549"/>
        <end position="1561"/>
    </location>
</feature>
<feature type="disulfide bond" evidence="11">
    <location>
        <begin position="535"/>
        <end position="544"/>
    </location>
</feature>
<evidence type="ECO:0000256" key="12">
    <source>
        <dbReference type="SAM" id="Coils"/>
    </source>
</evidence>
<dbReference type="PROSITE" id="PS50027">
    <property type="entry name" value="EGF_LAM_2"/>
    <property type="match status" value="15"/>
</dbReference>
<dbReference type="GO" id="GO:0016477">
    <property type="term" value="P:cell migration"/>
    <property type="evidence" value="ECO:0007669"/>
    <property type="project" value="UniProtKB-ARBA"/>
</dbReference>
<dbReference type="InterPro" id="IPR010307">
    <property type="entry name" value="Laminin_dom_II"/>
</dbReference>
<feature type="disulfide bond" evidence="11">
    <location>
        <begin position="652"/>
        <end position="664"/>
    </location>
</feature>
<dbReference type="GO" id="GO:0006950">
    <property type="term" value="P:response to stress"/>
    <property type="evidence" value="ECO:0007669"/>
    <property type="project" value="UniProtKB-ARBA"/>
</dbReference>
<feature type="disulfide bond" evidence="11">
    <location>
        <begin position="516"/>
        <end position="533"/>
    </location>
</feature>
<dbReference type="FunFam" id="2.10.25.10:FF:000069">
    <property type="entry name" value="Laminin subunit alpha 1"/>
    <property type="match status" value="1"/>
</dbReference>
<feature type="disulfide bond" evidence="11">
    <location>
        <begin position="581"/>
        <end position="590"/>
    </location>
</feature>
<dbReference type="FunFam" id="2.10.25.10:FF:000034">
    <property type="entry name" value="Laminin subunit alpha 3"/>
    <property type="match status" value="2"/>
</dbReference>
<dbReference type="PROSITE" id="PS51117">
    <property type="entry name" value="LAMININ_NTER"/>
    <property type="match status" value="1"/>
</dbReference>
<evidence type="ECO:0000256" key="7">
    <source>
        <dbReference type="ARBA" id="ARBA00023054"/>
    </source>
</evidence>
<dbReference type="InterPro" id="IPR008211">
    <property type="entry name" value="Laminin_N"/>
</dbReference>
<feature type="domain" description="Laminin G" evidence="15">
    <location>
        <begin position="3320"/>
        <end position="3493"/>
    </location>
</feature>
<keyword evidence="2" id="KW-0964">Secreted</keyword>
<dbReference type="FunFam" id="2.10.25.10:FF:000083">
    <property type="entry name" value="Laminin subunit alpha"/>
    <property type="match status" value="1"/>
</dbReference>
<evidence type="ECO:0000256" key="1">
    <source>
        <dbReference type="ARBA" id="ARBA00004302"/>
    </source>
</evidence>
<evidence type="ECO:0000259" key="16">
    <source>
        <dbReference type="PROSITE" id="PS50027"/>
    </source>
</evidence>
<feature type="disulfide bond" evidence="11">
    <location>
        <begin position="2057"/>
        <end position="2066"/>
    </location>
</feature>
<feature type="disulfide bond" evidence="11">
    <location>
        <begin position="2105"/>
        <end position="2114"/>
    </location>
</feature>
<evidence type="ECO:0000259" key="18">
    <source>
        <dbReference type="PROSITE" id="PS51117"/>
    </source>
</evidence>
<evidence type="ECO:0000256" key="4">
    <source>
        <dbReference type="ARBA" id="ARBA00022729"/>
    </source>
</evidence>
<evidence type="ECO:0000256" key="5">
    <source>
        <dbReference type="ARBA" id="ARBA00022737"/>
    </source>
</evidence>
<evidence type="ECO:0000256" key="11">
    <source>
        <dbReference type="PROSITE-ProRule" id="PRU00460"/>
    </source>
</evidence>
<dbReference type="EMBL" id="MG210736">
    <property type="protein sequence ID" value="AXS78248.1"/>
    <property type="molecule type" value="Genomic_DNA"/>
</dbReference>
<dbReference type="PRINTS" id="PR00011">
    <property type="entry name" value="EGFLAMININ"/>
</dbReference>
<feature type="domain" description="Laminin EGF-like" evidence="16">
    <location>
        <begin position="2084"/>
        <end position="2131"/>
    </location>
</feature>
<feature type="domain" description="Laminin EGF-like" evidence="16">
    <location>
        <begin position="352"/>
        <end position="421"/>
    </location>
</feature>
<feature type="domain" description="Laminin EGF-like" evidence="16">
    <location>
        <begin position="606"/>
        <end position="651"/>
    </location>
</feature>
<comment type="subcellular location">
    <subcellularLocation>
        <location evidence="1">Secreted</location>
        <location evidence="1">Extracellular space</location>
        <location evidence="1">Extracellular matrix</location>
        <location evidence="1">Basement membrane</location>
    </subcellularLocation>
</comment>
<dbReference type="Pfam" id="PF02210">
    <property type="entry name" value="Laminin_G_2"/>
    <property type="match status" value="4"/>
</dbReference>
<keyword evidence="8 11" id="KW-1015">Disulfide bond</keyword>
<dbReference type="FunFam" id="2.10.25.10:FF:000051">
    <property type="entry name" value="Laminin subunit alpha 4"/>
    <property type="match status" value="1"/>
</dbReference>
<feature type="disulfide bond" evidence="11">
    <location>
        <begin position="1473"/>
        <end position="1482"/>
    </location>
</feature>
<feature type="domain" description="Laminin G" evidence="15">
    <location>
        <begin position="2696"/>
        <end position="2887"/>
    </location>
</feature>
<dbReference type="FunFam" id="2.10.25.10:FF:000011">
    <property type="entry name" value="Cadherin EGF LAG seven-pass G-type receptor"/>
    <property type="match status" value="1"/>
</dbReference>
<evidence type="ECO:0000259" key="15">
    <source>
        <dbReference type="PROSITE" id="PS50025"/>
    </source>
</evidence>
<feature type="disulfide bond" evidence="11">
    <location>
        <begin position="672"/>
        <end position="681"/>
    </location>
</feature>
<reference evidence="19" key="1">
    <citation type="submission" date="2017-10" db="EMBL/GenBank/DDBJ databases">
        <authorList>
            <person name="Banno H."/>
            <person name="Chua N.-H."/>
        </authorList>
    </citation>
    <scope>NUCLEOTIDE SEQUENCE</scope>
</reference>
<dbReference type="InterPro" id="IPR008979">
    <property type="entry name" value="Galactose-bd-like_sf"/>
</dbReference>
<dbReference type="PROSITE" id="PS51115">
    <property type="entry name" value="LAMININ_IVA"/>
    <property type="match status" value="1"/>
</dbReference>
<dbReference type="InterPro" id="IPR050440">
    <property type="entry name" value="Laminin/Netrin_ECM"/>
</dbReference>
<dbReference type="SMART" id="SM00281">
    <property type="entry name" value="LamB"/>
    <property type="match status" value="1"/>
</dbReference>
<dbReference type="FunFam" id="2.10.25.10:FF:000090">
    <property type="entry name" value="laminin subunit alpha"/>
    <property type="match status" value="1"/>
</dbReference>
<evidence type="ECO:0000256" key="2">
    <source>
        <dbReference type="ARBA" id="ARBA00022525"/>
    </source>
</evidence>
<feature type="domain" description="Laminin EGF-like" evidence="16">
    <location>
        <begin position="1456"/>
        <end position="1500"/>
    </location>
</feature>
<feature type="domain" description="Laminin EGF-like" evidence="16">
    <location>
        <begin position="514"/>
        <end position="559"/>
    </location>
</feature>
<dbReference type="PANTHER" id="PTHR10574">
    <property type="entry name" value="NETRIN/LAMININ-RELATED"/>
    <property type="match status" value="1"/>
</dbReference>
<dbReference type="FunFam" id="2.10.25.10:FF:000135">
    <property type="entry name" value="Laminin subunit beta 4"/>
    <property type="match status" value="2"/>
</dbReference>
<feature type="disulfide bond" evidence="11">
    <location>
        <begin position="1551"/>
        <end position="1568"/>
    </location>
</feature>
<feature type="signal peptide" evidence="14">
    <location>
        <begin position="1"/>
        <end position="19"/>
    </location>
</feature>
<dbReference type="GO" id="GO:0040017">
    <property type="term" value="P:positive regulation of locomotion"/>
    <property type="evidence" value="ECO:0007669"/>
    <property type="project" value="UniProtKB-ARBA"/>
</dbReference>
<feature type="disulfide bond" evidence="11">
    <location>
        <begin position="389"/>
        <end position="398"/>
    </location>
</feature>
<dbReference type="FunFam" id="2.10.25.10:FF:000388">
    <property type="entry name" value="Laminin subunit alpha"/>
    <property type="match status" value="1"/>
</dbReference>
<feature type="domain" description="Laminin EGF-like" evidence="16">
    <location>
        <begin position="1937"/>
        <end position="1989"/>
    </location>
</feature>
<dbReference type="InterPro" id="IPR056863">
    <property type="entry name" value="LMN_ATRN_NET-like_EGF"/>
</dbReference>
<dbReference type="Pfam" id="PF06009">
    <property type="entry name" value="Laminin_II"/>
    <property type="match status" value="1"/>
</dbReference>
<evidence type="ECO:0000256" key="13">
    <source>
        <dbReference type="SAM" id="MobiDB-lite"/>
    </source>
</evidence>
<dbReference type="GO" id="GO:0007155">
    <property type="term" value="P:cell adhesion"/>
    <property type="evidence" value="ECO:0007669"/>
    <property type="project" value="InterPro"/>
</dbReference>
<dbReference type="InterPro" id="IPR000034">
    <property type="entry name" value="Laminin_IV"/>
</dbReference>
<feature type="domain" description="Laminin N-terminal" evidence="18">
    <location>
        <begin position="18"/>
        <end position="292"/>
    </location>
</feature>
<feature type="disulfide bond" evidence="11">
    <location>
        <begin position="562"/>
        <end position="579"/>
    </location>
</feature>
<proteinExistence type="predicted"/>
<name>A0A346RVK8_ANISI</name>
<feature type="disulfide bond" evidence="11">
    <location>
        <begin position="2009"/>
        <end position="2018"/>
    </location>
</feature>
<dbReference type="SUPFAM" id="SSF57196">
    <property type="entry name" value="EGF/Laminin"/>
    <property type="match status" value="18"/>
</dbReference>
<evidence type="ECO:0000256" key="8">
    <source>
        <dbReference type="ARBA" id="ARBA00023157"/>
    </source>
</evidence>
<dbReference type="FunFam" id="2.10.25.10:FF:000082">
    <property type="entry name" value="Laminin subunit alpha 1"/>
    <property type="match status" value="1"/>
</dbReference>
<keyword evidence="4 14" id="KW-0732">Signal</keyword>
<dbReference type="Pfam" id="PF00054">
    <property type="entry name" value="Laminin_G_1"/>
    <property type="match status" value="1"/>
</dbReference>
<dbReference type="Gene3D" id="2.10.25.10">
    <property type="entry name" value="Laminin"/>
    <property type="match status" value="21"/>
</dbReference>
<evidence type="ECO:0000313" key="19">
    <source>
        <dbReference type="EMBL" id="AXS78248.1"/>
    </source>
</evidence>
<dbReference type="CDD" id="cd00110">
    <property type="entry name" value="LamG"/>
    <property type="match status" value="5"/>
</dbReference>
<feature type="disulfide bond" evidence="11">
    <location>
        <begin position="1848"/>
        <end position="1857"/>
    </location>
</feature>
<feature type="region of interest" description="Disordered" evidence="13">
    <location>
        <begin position="3313"/>
        <end position="3336"/>
    </location>
</feature>
<dbReference type="PROSITE" id="PS50025">
    <property type="entry name" value="LAM_G_DOMAIN"/>
    <property type="match status" value="5"/>
</dbReference>
<dbReference type="InterPro" id="IPR013320">
    <property type="entry name" value="ConA-like_dom_sf"/>
</dbReference>
<dbReference type="Gene3D" id="2.60.120.200">
    <property type="match status" value="5"/>
</dbReference>
<feature type="domain" description="Laminin G" evidence="15">
    <location>
        <begin position="2900"/>
        <end position="3069"/>
    </location>
</feature>
<dbReference type="SMART" id="SM00282">
    <property type="entry name" value="LamG"/>
    <property type="match status" value="5"/>
</dbReference>
<dbReference type="SUPFAM" id="SSF49785">
    <property type="entry name" value="Galactose-binding domain-like"/>
    <property type="match status" value="1"/>
</dbReference>
<feature type="domain" description="Laminin EGF-like" evidence="16">
    <location>
        <begin position="1501"/>
        <end position="1548"/>
    </location>
</feature>
<feature type="coiled-coil region" evidence="12">
    <location>
        <begin position="2299"/>
        <end position="2333"/>
    </location>
</feature>
<evidence type="ECO:0000256" key="14">
    <source>
        <dbReference type="SAM" id="SignalP"/>
    </source>
</evidence>
<dbReference type="Pfam" id="PF00055">
    <property type="entry name" value="Laminin_N"/>
    <property type="match status" value="1"/>
</dbReference>
<sequence length="3680" mass="405389">MVLLVLLLLLAAFTSGTYAEVLVPPYTNLALGRHIEASSTCGELNGQPIKEMFCQIAGSNQYTPLNQYSYTAENDLSVFAELRMEKQSFVQGGQNCDFCEANSSYAHPASNMVDGMATWWQSPPLSRGMQYNQVNITIDLGQEFHVAYVWIQMANSPRPGSWVLERSVDNGETFIPWQYFAETPAECDRLFGRQTLQPILEDDTVICTHEYSGIHPMENAEIMINLLENRPGKLNFSHSLVLQNFSRATNVRLRLLRTKTFHGHLMDVTRRNDPTVTRRYFYSIKEIFMGGRCVCHGHADTCDILDVRRPRILLCRCEHNTCGDQCEKCCPGFEQKKWQRAKEGEKFVCEPCNCHGHSEQCEYDEEIDRNHLSLDIHGEYEGGGRCLHCRDNTEGINCNKCSAGYYRPRGKFWNETDVCQPCHCDPTKHTGICAEETAKCECKAQFVGENCDQCAMGYYSPPECKPCECAINGTVGGTCLPIDDQCPCKPNYDGVFCQSCASGFTNLTAGCVECECDETGSLNNNCSESTGQCICKPNFGGVSCDVCADGYFDYPKCEYCDCDASGTEEGICNKTNGVCLCKPGFAGDRCDQCDSAFYGYPNCKPCECNTIGSKLSECDLKSGDCPCYANFTGRQCDRCAAGYYDYPNCKPCSCLASGSKGMTCDSSGQCYCKANFQGERCDQCKTNFYNFPICEECNCNPSGVVASFAGCDKVAPGELCTCRANVIGRTCDQCKPTFWDLQYQHAEGCISCGCHLAGTISMLNDCDPINGQCFCKRHVSGRRCERCGDGFYQLQSYDQLGCQPCECDIGGALGVGCDINTGQCRCRPRITGRECNKPIVNHYFPTLWHNQYEAEDGMTADNRSVRFAIDENQFPNFSWRGFAVFSPIQDEIIIDVIVHRASLYRLLFHHANPTQVNVDAEVFLTPTYTHTQDVEQSVKISFVPTDAPSTVVVNTKQPFVLNPGRWRIRTKTKQRLFLDFIVLLPSEYYEGSLLKERITEPCEANNTQNSTCIDLLYPPLPVASRFDVNDDRTVNEIAEDGSETILEKVPVEVSPAAIGSAVFVRADNRSRQVQMKLDVPEKGDYVVVTEYHNLEKTEQPVEIKINQNNSTILNGIVSIHYCPYATFCREVISSNGSVAVVQLEAETPAILTFTVEPTQEFGLAAVNLIKSKDWNIDYLHQVPVCIRKKGKCVEQWYPPAPNSIVTEAESGTNSKGAISAEKLPFVISNPKGVQVMVLDENQATVDIAGMVPAPGHYVFIVNYFNPDNTPVDAEILLQNEQFHQDEIISSNNTIAYVPFSYCPSIYGCRALIRDKNRHEIIHFWMDDKYTASFYYNSTQKGPLYIDSITTVPYQSFSDSLMNPQPIDLSTEYVTECQIGNFKNDPANVSDYCREKVFSLTSEFNMAALSCDCNSQGSKSFSCDEYGGQCPCRANVIGRRCDRCAPGHYSFPECFKCHCGDNHLCDERTGQCYCAQHVEGKQCDRCVPYAFGYDPLIGCQLCGCHPNGSEGGQLQCDPNNGQCLCKGNVGGRKCDRCLAGFYGFSHCYECACETKGTTDEICDASNAMCKCKKNVIGDSCDTCRPGTFNLRASNPDGCSECFCFGATDRCRSSYLPVSFIGFDEEAWNVTDPDGEITHSDGSVHYKSASENPPKTVYFLAPLVVGQDYTSSYGLKFSFVISSHPDGQAGHMSAAADVRLVGFNMTLDFWASEQPADPQKPFHVDVRLIPENFLNSNGNTITRADLMLVLYDLKELRIKASYYEHCSSATITEILLEVARDDQNSVDTSFTATSVELCQCPAPYTGPSCQQCSPGYYRVSSGQYLGACVPCECNGHSGSCDTETGVCFDCQHDTRGDHCELCRSGFYGDATTGSPYSCLPCACPHPSASNNFALSCQVSETGVLESCTCRPGYASDRCERCDIGYYGEPLRMGGSCEECDCNGNNDLSVEGSCHPLSGDCDLCMNNTDGRHCEYCKQWYYGDAVEAKNCTECACDQCGSAYCDNVSGKCVCQPLVDGDNCDRCVADAWGFSRCQGCQMCNCAPASSSPQCHEETGQCACMPGATGLHCEACEYGYWNYGPFGCKKCDCEADLSLGTVCDVNTGQCHCQEGATGPRCDQCLAEYLRIPTYGCRFCDECVHSLNADADLLHSSITNVNTTIGNVSTTALTGARLKRIETDMKSLRESAEHAIGSTTDIGIENLSGDVGAKKTATNAVVIRANRSMDSLDTLCSKLNSIMDRTTKAASDVLDRVEVSHWVVDSLKSLSNALMKGSNELDRQHRINEAQILLDKIRNISQSLDSVSVIEEALSNATQTLNRLDEQRNRTKIQLDKYASSEKKAQQLMQYAVDYGVHLQNVSTIVQSILRRLNDTSLFGVKAVIDGIEKDDQTIAKAIDQVEQLNKATQQYNNDVKTLRKELTNIINELNYTMTIFEEQITERKRIKRNTIDKTAYTNHVHKLETEATRLSGMFGATRLQAEGAVEAANTYKELLKTISVARELAQNASVDAKEAKEFIAGQAIKAKSMNEESGNLLRMASDARKKTVNEIGVKQSKLGEKLNELGEHIDDQKGRIDALKGMFDDREVVEKANQSEKMSTEAKERIDKVTSSVDLIQPELLDFVNKSNDFIGIATTSMDDLGTARSQIIQVANLSAPTVSELEKLQNAARNTSDVIRKCREKLDALKEKISLARDVANRIKLGVHFEKDSSLELPLPKRVTRSAAYTSVELFFRTTLRNSLLLFFGNEQGVAGTRVVPTDDYIAIELVDGHPRLIVDLGVTPLIITSTVDAADGHWRKIFVERFGKTATLKVSAPNSANYDDEKSDTIDGPKSVLNLNQKMSRLFVGGVPRNVNISSDVQNRFFIGDIEDVRILSESMGLWNAKSGGSVNVQGAERRPLTSSMATDELALSFNGDGYVAQNLGAWNPRRETVFSLNFETYSPDGLLLYVGKDRDFMSVELQDGAVKLSFDFGSGVGKLVSTSNRYNDGKSHSMYVHRVERHAKLQVDNDDITEGESPGTMFELSVTDVFYVGGIPANVSARSAAVPLRGCVERVKLENDLIDLSKAIAAKGIQPGCPSRRVRIVSLLSERSSVIMPNASISSDISLTLRFKTNKPTALLISIDSQDQEHIMQVRLDNGFVVVDLDDGEESVRTELGSASDGQWHFVAVHKTPQQIHVDLDDLYTDSADLSANSDKSSTTQSGMIRFGNIPGSDLSFEGCIGDVTYNGKLLDFADSVNKEVELTGCSLLDHIDAAATFAPPLSTTTTKPRSLPLEVVQQVAGQTAAVNEEQPAEIQPESSSVKTHRPRAINECTLLKRPYGEREDSTGTRFGLSQSSRLEFDKPPGSFDKNSVFSVQLRATASNGIIMFTTNDKHTDHLAVYLVNGIVHFAYNSGSGQAILKSNRSILDDEWHSVRAEREGIAGTLYIDDVMEANGQSPVGTDAIDTQPPIYIGGVPSALIPFATIILPGTKSVFGGCLRDFKLNDKKFDVPALEVGTVPCSQYTEDGLYFGREGGYVTLSKDLKVGSSFIVELEVRPRTKTGVLLSIGVLEFLTVQFLNGSIKFTVDNGGGAETISFVPPTENALCDGHWHHIKLYKTKNLMTLTVDGKSKLHIMKKGKKTDTNTKDPLYLGGVPKGIKPRGLDTTDSFIGCVRVINMGKKPRKRKNVDISQIAAFGDVQRNSCPVN</sequence>
<feature type="disulfide bond" evidence="11">
    <location>
        <begin position="1524"/>
        <end position="1533"/>
    </location>
</feature>
<feature type="domain" description="Laminin EGF-like" evidence="16">
    <location>
        <begin position="652"/>
        <end position="701"/>
    </location>
</feature>
<gene>
    <name evidence="19" type="primary">epi-1</name>
</gene>
<dbReference type="SUPFAM" id="SSF49899">
    <property type="entry name" value="Concanavalin A-like lectins/glucanases"/>
    <property type="match status" value="5"/>
</dbReference>
<comment type="caution">
    <text evidence="11">Lacks conserved residue(s) required for the propagation of feature annotation.</text>
</comment>
<dbReference type="FunFam" id="2.60.120.260:FF:000092">
    <property type="entry name" value="Laminin subunit alpha-3"/>
    <property type="match status" value="1"/>
</dbReference>
<keyword evidence="6" id="KW-0084">Basement membrane</keyword>
<feature type="domain" description="Laminin EGF-like" evidence="16">
    <location>
        <begin position="560"/>
        <end position="605"/>
    </location>
</feature>
<feature type="disulfide bond" evidence="11">
    <location>
        <begin position="775"/>
        <end position="784"/>
    </location>
</feature>